<dbReference type="AlphaFoldDB" id="A0A2Z6N779"/>
<keyword evidence="2" id="KW-1185">Reference proteome</keyword>
<reference evidence="2" key="1">
    <citation type="journal article" date="2017" name="Front. Plant Sci.">
        <title>Climate Clever Clovers: New Paradigm to Reduce the Environmental Footprint of Ruminants by Breeding Low Methanogenic Forages Utilizing Haplotype Variation.</title>
        <authorList>
            <person name="Kaur P."/>
            <person name="Appels R."/>
            <person name="Bayer P.E."/>
            <person name="Keeble-Gagnere G."/>
            <person name="Wang J."/>
            <person name="Hirakawa H."/>
            <person name="Shirasawa K."/>
            <person name="Vercoe P."/>
            <person name="Stefanova K."/>
            <person name="Durmic Z."/>
            <person name="Nichols P."/>
            <person name="Revell C."/>
            <person name="Isobe S.N."/>
            <person name="Edwards D."/>
            <person name="Erskine W."/>
        </authorList>
    </citation>
    <scope>NUCLEOTIDE SEQUENCE [LARGE SCALE GENOMIC DNA]</scope>
    <source>
        <strain evidence="2">cv. Daliak</strain>
    </source>
</reference>
<gene>
    <name evidence="1" type="ORF">TSUD_60430</name>
</gene>
<dbReference type="EMBL" id="DF973772">
    <property type="protein sequence ID" value="GAU39676.1"/>
    <property type="molecule type" value="Genomic_DNA"/>
</dbReference>
<name>A0A2Z6N779_TRISU</name>
<proteinExistence type="predicted"/>
<evidence type="ECO:0000313" key="2">
    <source>
        <dbReference type="Proteomes" id="UP000242715"/>
    </source>
</evidence>
<organism evidence="1 2">
    <name type="scientific">Trifolium subterraneum</name>
    <name type="common">Subterranean clover</name>
    <dbReference type="NCBI Taxonomy" id="3900"/>
    <lineage>
        <taxon>Eukaryota</taxon>
        <taxon>Viridiplantae</taxon>
        <taxon>Streptophyta</taxon>
        <taxon>Embryophyta</taxon>
        <taxon>Tracheophyta</taxon>
        <taxon>Spermatophyta</taxon>
        <taxon>Magnoliopsida</taxon>
        <taxon>eudicotyledons</taxon>
        <taxon>Gunneridae</taxon>
        <taxon>Pentapetalae</taxon>
        <taxon>rosids</taxon>
        <taxon>fabids</taxon>
        <taxon>Fabales</taxon>
        <taxon>Fabaceae</taxon>
        <taxon>Papilionoideae</taxon>
        <taxon>50 kb inversion clade</taxon>
        <taxon>NPAAA clade</taxon>
        <taxon>Hologalegina</taxon>
        <taxon>IRL clade</taxon>
        <taxon>Trifolieae</taxon>
        <taxon>Trifolium</taxon>
    </lineage>
</organism>
<accession>A0A2Z6N779</accession>
<evidence type="ECO:0000313" key="1">
    <source>
        <dbReference type="EMBL" id="GAU39676.1"/>
    </source>
</evidence>
<dbReference type="Proteomes" id="UP000242715">
    <property type="component" value="Unassembled WGS sequence"/>
</dbReference>
<protein>
    <submittedName>
        <fullName evidence="1">Uncharacterized protein</fullName>
    </submittedName>
</protein>
<sequence length="248" mass="28368">MEDINVIGVENAILINGSSMKVDETLSDCVANKENDDDHISKDLTLEVVMEEITNLKYLLYEMMKKQDYYFKVNGQQRFNEDLTPIGAKRNSSIGGFAKKDMVDEVADVVASRESEATRFDLQCLIPPRVITLAAERITCIQVDQQQFTDRQAVWCLPPSFVATFLHHLMVDPNYSKVFHNKDFGFHKYKIVEARGIPNTGNSDSSGVWMLHWLDMEQYFNPDFLVGTVDEGKRGSNDYGRKHIAWRS</sequence>
<dbReference type="OrthoDB" id="1425970at2759"/>